<dbReference type="PROSITE" id="PS50076">
    <property type="entry name" value="DNAJ_2"/>
    <property type="match status" value="1"/>
</dbReference>
<dbReference type="PRINTS" id="PR00625">
    <property type="entry name" value="JDOMAIN"/>
</dbReference>
<evidence type="ECO:0000256" key="1">
    <source>
        <dbReference type="SAM" id="MobiDB-lite"/>
    </source>
</evidence>
<feature type="compositionally biased region" description="Basic and acidic residues" evidence="1">
    <location>
        <begin position="298"/>
        <end position="308"/>
    </location>
</feature>
<dbReference type="PANTHER" id="PTHR43948:SF10">
    <property type="entry name" value="MRJ, ISOFORM E"/>
    <property type="match status" value="1"/>
</dbReference>
<dbReference type="PROSITE" id="PS00636">
    <property type="entry name" value="DNAJ_1"/>
    <property type="match status" value="1"/>
</dbReference>
<accession>A0A8H5LXJ4</accession>
<reference evidence="3 4" key="1">
    <citation type="journal article" date="2020" name="ISME J.">
        <title>Uncovering the hidden diversity of litter-decomposition mechanisms in mushroom-forming fungi.</title>
        <authorList>
            <person name="Floudas D."/>
            <person name="Bentzer J."/>
            <person name="Ahren D."/>
            <person name="Johansson T."/>
            <person name="Persson P."/>
            <person name="Tunlid A."/>
        </authorList>
    </citation>
    <scope>NUCLEOTIDE SEQUENCE [LARGE SCALE GENOMIC DNA]</scope>
    <source>
        <strain evidence="3 4">CBS 661.87</strain>
    </source>
</reference>
<organism evidence="3 4">
    <name type="scientific">Tricholomella constricta</name>
    <dbReference type="NCBI Taxonomy" id="117010"/>
    <lineage>
        <taxon>Eukaryota</taxon>
        <taxon>Fungi</taxon>
        <taxon>Dikarya</taxon>
        <taxon>Basidiomycota</taxon>
        <taxon>Agaricomycotina</taxon>
        <taxon>Agaricomycetes</taxon>
        <taxon>Agaricomycetidae</taxon>
        <taxon>Agaricales</taxon>
        <taxon>Tricholomatineae</taxon>
        <taxon>Lyophyllaceae</taxon>
        <taxon>Tricholomella</taxon>
    </lineage>
</organism>
<feature type="region of interest" description="Disordered" evidence="1">
    <location>
        <begin position="262"/>
        <end position="340"/>
    </location>
</feature>
<dbReference type="PANTHER" id="PTHR43948">
    <property type="entry name" value="DNAJ HOMOLOG SUBFAMILY B"/>
    <property type="match status" value="1"/>
</dbReference>
<dbReference type="Proteomes" id="UP000565441">
    <property type="component" value="Unassembled WGS sequence"/>
</dbReference>
<feature type="compositionally biased region" description="Basic and acidic residues" evidence="1">
    <location>
        <begin position="321"/>
        <end position="330"/>
    </location>
</feature>
<dbReference type="Gene3D" id="1.10.287.110">
    <property type="entry name" value="DnaJ domain"/>
    <property type="match status" value="1"/>
</dbReference>
<feature type="domain" description="J" evidence="2">
    <location>
        <begin position="4"/>
        <end position="75"/>
    </location>
</feature>
<dbReference type="SMART" id="SM00271">
    <property type="entry name" value="DnaJ"/>
    <property type="match status" value="1"/>
</dbReference>
<dbReference type="InterPro" id="IPR036869">
    <property type="entry name" value="J_dom_sf"/>
</dbReference>
<keyword evidence="4" id="KW-1185">Reference proteome</keyword>
<feature type="compositionally biased region" description="Basic residues" evidence="1">
    <location>
        <begin position="331"/>
        <end position="340"/>
    </location>
</feature>
<dbReference type="CDD" id="cd06257">
    <property type="entry name" value="DnaJ"/>
    <property type="match status" value="1"/>
</dbReference>
<dbReference type="InterPro" id="IPR018253">
    <property type="entry name" value="DnaJ_domain_CS"/>
</dbReference>
<sequence>MATNLYEILEVSKDATPEQIRKAYKKKALETHPDRFPPGTSAEEKAASEELFRKVNNAYEVLTDPQNRRVYDLHGVWPPPEPEATSMPRRDDHAGHRSYSHRPYQSSRRDFFESSTFGDPFFTFRDPFSLFEDVFGDPGSHHARRHHHERSWFASELSRLMRDDFDSPFGGFGFMGFPPLEPPSFSDSGRGHWKSERFVTTTINGVTQTLHQRHDWNGNEHVTRTYADGRELHTINGMEQPSSRGYIPHPSQAEHRYLPPATASRQSRVSLRPVASQFPSYSPPPYPGHVPGAYDSSHYPDRRDRRFSETPIVEDPYTTDRSAHDRGDSQHRRRWWGSRR</sequence>
<dbReference type="InterPro" id="IPR001623">
    <property type="entry name" value="DnaJ_domain"/>
</dbReference>
<dbReference type="EMBL" id="JAACJP010000040">
    <property type="protein sequence ID" value="KAF5373267.1"/>
    <property type="molecule type" value="Genomic_DNA"/>
</dbReference>
<protein>
    <recommendedName>
        <fullName evidence="2">J domain-containing protein</fullName>
    </recommendedName>
</protein>
<comment type="caution">
    <text evidence="3">The sequence shown here is derived from an EMBL/GenBank/DDBJ whole genome shotgun (WGS) entry which is preliminary data.</text>
</comment>
<dbReference type="AlphaFoldDB" id="A0A8H5LXJ4"/>
<name>A0A8H5LXJ4_9AGAR</name>
<evidence type="ECO:0000313" key="3">
    <source>
        <dbReference type="EMBL" id="KAF5373267.1"/>
    </source>
</evidence>
<evidence type="ECO:0000259" key="2">
    <source>
        <dbReference type="PROSITE" id="PS50076"/>
    </source>
</evidence>
<dbReference type="Pfam" id="PF00226">
    <property type="entry name" value="DnaJ"/>
    <property type="match status" value="1"/>
</dbReference>
<feature type="region of interest" description="Disordered" evidence="1">
    <location>
        <begin position="79"/>
        <end position="102"/>
    </location>
</feature>
<gene>
    <name evidence="3" type="ORF">D9615_007471</name>
</gene>
<proteinExistence type="predicted"/>
<dbReference type="SUPFAM" id="SSF46565">
    <property type="entry name" value="Chaperone J-domain"/>
    <property type="match status" value="1"/>
</dbReference>
<dbReference type="OrthoDB" id="442087at2759"/>
<feature type="region of interest" description="Disordered" evidence="1">
    <location>
        <begin position="28"/>
        <end position="48"/>
    </location>
</feature>
<evidence type="ECO:0000313" key="4">
    <source>
        <dbReference type="Proteomes" id="UP000565441"/>
    </source>
</evidence>